<feature type="region of interest" description="Disordered" evidence="1">
    <location>
        <begin position="1"/>
        <end position="47"/>
    </location>
</feature>
<proteinExistence type="predicted"/>
<gene>
    <name evidence="2" type="ORF">GCM10023216_01570</name>
</gene>
<reference evidence="3" key="1">
    <citation type="journal article" date="2019" name="Int. J. Syst. Evol. Microbiol.">
        <title>The Global Catalogue of Microorganisms (GCM) 10K type strain sequencing project: providing services to taxonomists for standard genome sequencing and annotation.</title>
        <authorList>
            <consortium name="The Broad Institute Genomics Platform"/>
            <consortium name="The Broad Institute Genome Sequencing Center for Infectious Disease"/>
            <person name="Wu L."/>
            <person name="Ma J."/>
        </authorList>
    </citation>
    <scope>NUCLEOTIDE SEQUENCE [LARGE SCALE GENOMIC DNA]</scope>
    <source>
        <strain evidence="3">JCM 18063</strain>
    </source>
</reference>
<keyword evidence="3" id="KW-1185">Reference proteome</keyword>
<protein>
    <recommendedName>
        <fullName evidence="4">DUF2470 domain-containing protein</fullName>
    </recommendedName>
</protein>
<feature type="compositionally biased region" description="Basic and acidic residues" evidence="1">
    <location>
        <begin position="38"/>
        <end position="47"/>
    </location>
</feature>
<dbReference type="RefSeq" id="WP_172151995.1">
    <property type="nucleotide sequence ID" value="NZ_BAABID010000002.1"/>
</dbReference>
<evidence type="ECO:0008006" key="4">
    <source>
        <dbReference type="Google" id="ProtNLM"/>
    </source>
</evidence>
<sequence>MDDVGRNAGRGEPGREPEPADHLPRPAERHGLPAPDPDPGRPADLDPRLAQFSGVVGEVHDPLTWGLDLEDEALTGCTDDADPTSDRFVRSYRTFAGEAFEVETFRHPVTDDTVEDVVRAAASGALAAPLHADIASPVEPDVDPAPPRGDFADDYADYRSAMRAIVTEVDAVDLEESRLAVDGTERDALRVRIRDVCAVHVVAGGRALVVTGPADLVERVEVITRPIRSLLHQQGRR</sequence>
<evidence type="ECO:0000256" key="1">
    <source>
        <dbReference type="SAM" id="MobiDB-lite"/>
    </source>
</evidence>
<evidence type="ECO:0000313" key="3">
    <source>
        <dbReference type="Proteomes" id="UP001500956"/>
    </source>
</evidence>
<dbReference type="EMBL" id="BAABID010000002">
    <property type="protein sequence ID" value="GAA4717289.1"/>
    <property type="molecule type" value="Genomic_DNA"/>
</dbReference>
<evidence type="ECO:0000313" key="2">
    <source>
        <dbReference type="EMBL" id="GAA4717289.1"/>
    </source>
</evidence>
<name>A0ABP8XZ30_9MICO</name>
<comment type="caution">
    <text evidence="2">The sequence shown here is derived from an EMBL/GenBank/DDBJ whole genome shotgun (WGS) entry which is preliminary data.</text>
</comment>
<organism evidence="2 3">
    <name type="scientific">Isoptericola chiayiensis</name>
    <dbReference type="NCBI Taxonomy" id="579446"/>
    <lineage>
        <taxon>Bacteria</taxon>
        <taxon>Bacillati</taxon>
        <taxon>Actinomycetota</taxon>
        <taxon>Actinomycetes</taxon>
        <taxon>Micrococcales</taxon>
        <taxon>Promicromonosporaceae</taxon>
        <taxon>Isoptericola</taxon>
    </lineage>
</organism>
<dbReference type="Proteomes" id="UP001500956">
    <property type="component" value="Unassembled WGS sequence"/>
</dbReference>
<feature type="compositionally biased region" description="Basic and acidic residues" evidence="1">
    <location>
        <begin position="12"/>
        <end position="31"/>
    </location>
</feature>
<accession>A0ABP8XZ30</accession>